<feature type="domain" description="Nucleoporin Nup120/160 beta-propeller" evidence="4">
    <location>
        <begin position="261"/>
        <end position="361"/>
    </location>
</feature>
<gene>
    <name evidence="5" type="ORF">AMORRO_LOCUS12465</name>
</gene>
<comment type="caution">
    <text evidence="5">The sequence shown here is derived from an EMBL/GenBank/DDBJ whole genome shotgun (WGS) entry which is preliminary data.</text>
</comment>
<dbReference type="EMBL" id="CAJVPV010018370">
    <property type="protein sequence ID" value="CAG8706825.1"/>
    <property type="molecule type" value="Genomic_DNA"/>
</dbReference>
<name>A0A9N9N6T0_9GLOM</name>
<evidence type="ECO:0000259" key="4">
    <source>
        <dbReference type="Pfam" id="PF11715"/>
    </source>
</evidence>
<protein>
    <submittedName>
        <fullName evidence="5">18796_t:CDS:1</fullName>
    </submittedName>
</protein>
<dbReference type="InterPro" id="IPR015943">
    <property type="entry name" value="WD40/YVTN_repeat-like_dom_sf"/>
</dbReference>
<proteinExistence type="predicted"/>
<organism evidence="5 6">
    <name type="scientific">Acaulospora morrowiae</name>
    <dbReference type="NCBI Taxonomy" id="94023"/>
    <lineage>
        <taxon>Eukaryota</taxon>
        <taxon>Fungi</taxon>
        <taxon>Fungi incertae sedis</taxon>
        <taxon>Mucoromycota</taxon>
        <taxon>Glomeromycotina</taxon>
        <taxon>Glomeromycetes</taxon>
        <taxon>Diversisporales</taxon>
        <taxon>Acaulosporaceae</taxon>
        <taxon>Acaulospora</taxon>
    </lineage>
</organism>
<dbReference type="GO" id="GO:0032153">
    <property type="term" value="C:cell division site"/>
    <property type="evidence" value="ECO:0007669"/>
    <property type="project" value="TreeGrafter"/>
</dbReference>
<dbReference type="OrthoDB" id="3367at2759"/>
<reference evidence="5" key="1">
    <citation type="submission" date="2021-06" db="EMBL/GenBank/DDBJ databases">
        <authorList>
            <person name="Kallberg Y."/>
            <person name="Tangrot J."/>
            <person name="Rosling A."/>
        </authorList>
    </citation>
    <scope>NUCLEOTIDE SEQUENCE</scope>
    <source>
        <strain evidence="5">CL551</strain>
    </source>
</reference>
<evidence type="ECO:0000256" key="1">
    <source>
        <dbReference type="ARBA" id="ARBA00022574"/>
    </source>
</evidence>
<dbReference type="SUPFAM" id="SSF50978">
    <property type="entry name" value="WD40 repeat-like"/>
    <property type="match status" value="1"/>
</dbReference>
<dbReference type="GO" id="GO:0051286">
    <property type="term" value="C:cell tip"/>
    <property type="evidence" value="ECO:0007669"/>
    <property type="project" value="TreeGrafter"/>
</dbReference>
<dbReference type="InterPro" id="IPR036322">
    <property type="entry name" value="WD40_repeat_dom_sf"/>
</dbReference>
<dbReference type="InterPro" id="IPR001680">
    <property type="entry name" value="WD40_rpt"/>
</dbReference>
<dbReference type="Proteomes" id="UP000789342">
    <property type="component" value="Unassembled WGS sequence"/>
</dbReference>
<dbReference type="Gene3D" id="2.130.10.10">
    <property type="entry name" value="YVTN repeat-like/Quinoprotein amine dehydrogenase"/>
    <property type="match status" value="1"/>
</dbReference>
<dbReference type="GO" id="GO:0005634">
    <property type="term" value="C:nucleus"/>
    <property type="evidence" value="ECO:0007669"/>
    <property type="project" value="TreeGrafter"/>
</dbReference>
<dbReference type="GO" id="GO:0045013">
    <property type="term" value="P:carbon catabolite repression of transcription"/>
    <property type="evidence" value="ECO:0007669"/>
    <property type="project" value="TreeGrafter"/>
</dbReference>
<keyword evidence="6" id="KW-1185">Reference proteome</keyword>
<keyword evidence="2" id="KW-0677">Repeat</keyword>
<evidence type="ECO:0000256" key="2">
    <source>
        <dbReference type="ARBA" id="ARBA00022737"/>
    </source>
</evidence>
<accession>A0A9N9N6T0</accession>
<keyword evidence="1 3" id="KW-0853">WD repeat</keyword>
<dbReference type="Pfam" id="PF00400">
    <property type="entry name" value="WD40"/>
    <property type="match status" value="1"/>
</dbReference>
<sequence length="551" mass="61987">MQVSALECKEFTASEGQYTLKENIFIEARFPNLTSGTSVSIVSVKYKEYSNRQNSSNADGNLLAIDRGDENISDIRPTSATESTLVAELDEQAELDKLQQQAEPLSPVIEGSNIGSPIQVAKSPTNNGSVPTAIEGKKDDDAFSVFNVMKRKKAKGNITKTTSSLVAKMTQNENLAKILANRQSEDTYLFFNVGRTFCWIDLTYNPKDPLSKIEFTKHPICHDVNLLTRSYDHLDVIIGFSSGDLVWIDPLCSKYYRLNKQGLINNTPVTMVKWVPGTDNLFMVSHQDGSMILYDKDRDDQNFTSTVGNEEEGFRVIRPAKNSKHNPVSYWQVSKKTVTAFSFSPDHQYVATVSVDGYLRIIDFMKEALYDAYSSYFGGFSCVCWSPDGKYVLTGGQDDLVTIWAFREQRIVARCQGHQSWVTGVSFDSWNCDERNYRFGSVGEDTKLLLWDFSVNALHKPKSSGSHRRASLASQSHTATFALRRNLGEREHVKDPVHHCLPRLEVAILQPITGRSIDGEPLCSITFREDSIITTCRKGHIKLWARPDFDK</sequence>
<evidence type="ECO:0000313" key="5">
    <source>
        <dbReference type="EMBL" id="CAG8706825.1"/>
    </source>
</evidence>
<evidence type="ECO:0000256" key="3">
    <source>
        <dbReference type="PROSITE-ProRule" id="PRU00221"/>
    </source>
</evidence>
<dbReference type="PANTHER" id="PTHR14107">
    <property type="entry name" value="WD REPEAT PROTEIN"/>
    <property type="match status" value="1"/>
</dbReference>
<dbReference type="SMART" id="SM00320">
    <property type="entry name" value="WD40"/>
    <property type="match status" value="5"/>
</dbReference>
<dbReference type="Pfam" id="PF11715">
    <property type="entry name" value="Beta-prop_Nup120_160"/>
    <property type="match status" value="1"/>
</dbReference>
<evidence type="ECO:0000313" key="6">
    <source>
        <dbReference type="Proteomes" id="UP000789342"/>
    </source>
</evidence>
<feature type="non-terminal residue" evidence="5">
    <location>
        <position position="551"/>
    </location>
</feature>
<dbReference type="PROSITE" id="PS50082">
    <property type="entry name" value="WD_REPEATS_2"/>
    <property type="match status" value="1"/>
</dbReference>
<dbReference type="InterPro" id="IPR059141">
    <property type="entry name" value="Beta-prop_Nup120_160"/>
</dbReference>
<dbReference type="AlphaFoldDB" id="A0A9N9N6T0"/>
<dbReference type="PANTHER" id="PTHR14107:SF16">
    <property type="entry name" value="AT02583P"/>
    <property type="match status" value="1"/>
</dbReference>
<dbReference type="InterPro" id="IPR051362">
    <property type="entry name" value="WD_repeat_creC_regulators"/>
</dbReference>
<feature type="repeat" description="WD" evidence="3">
    <location>
        <begin position="373"/>
        <end position="414"/>
    </location>
</feature>
<dbReference type="PROSITE" id="PS50294">
    <property type="entry name" value="WD_REPEATS_REGION"/>
    <property type="match status" value="1"/>
</dbReference>